<evidence type="ECO:0000313" key="2">
    <source>
        <dbReference type="EMBL" id="CAG9563629.1"/>
    </source>
</evidence>
<evidence type="ECO:0000313" key="3">
    <source>
        <dbReference type="Proteomes" id="UP000789524"/>
    </source>
</evidence>
<evidence type="ECO:0000256" key="1">
    <source>
        <dbReference type="SAM" id="MobiDB-lite"/>
    </source>
</evidence>
<proteinExistence type="predicted"/>
<feature type="region of interest" description="Disordered" evidence="1">
    <location>
        <begin position="94"/>
        <end position="115"/>
    </location>
</feature>
<comment type="caution">
    <text evidence="2">The sequence shown here is derived from an EMBL/GenBank/DDBJ whole genome shotgun (WGS) entry which is preliminary data.</text>
</comment>
<reference evidence="2" key="1">
    <citation type="submission" date="2021-09" db="EMBL/GenBank/DDBJ databases">
        <authorList>
            <person name="Martin H S."/>
        </authorList>
    </citation>
    <scope>NUCLEOTIDE SEQUENCE</scope>
</reference>
<keyword evidence="3" id="KW-1185">Reference proteome</keyword>
<organism evidence="2 3">
    <name type="scientific">Danaus chrysippus</name>
    <name type="common">African queen</name>
    <dbReference type="NCBI Taxonomy" id="151541"/>
    <lineage>
        <taxon>Eukaryota</taxon>
        <taxon>Metazoa</taxon>
        <taxon>Ecdysozoa</taxon>
        <taxon>Arthropoda</taxon>
        <taxon>Hexapoda</taxon>
        <taxon>Insecta</taxon>
        <taxon>Pterygota</taxon>
        <taxon>Neoptera</taxon>
        <taxon>Endopterygota</taxon>
        <taxon>Lepidoptera</taxon>
        <taxon>Glossata</taxon>
        <taxon>Ditrysia</taxon>
        <taxon>Papilionoidea</taxon>
        <taxon>Nymphalidae</taxon>
        <taxon>Danainae</taxon>
        <taxon>Danaini</taxon>
        <taxon>Danaina</taxon>
        <taxon>Danaus</taxon>
        <taxon>Anosia</taxon>
    </lineage>
</organism>
<sequence length="163" mass="18412">FPVERVSRAREGVAGGRWVSMGVEGVAGVVEGAQAVYPIYKTVDVKSNRNNEHNKLELALVLKQGPHDRPTRSLATDWLTGRLADWQEQSASWRRRPGEWSRRERKESLANYSQPAAKTASILRGRAYHSHYTDKLHSPHNTWRWAVVGGGARWRDGSAPRCE</sequence>
<name>A0A8J2QIC6_9NEOP</name>
<accession>A0A8J2QIC6</accession>
<dbReference type="Proteomes" id="UP000789524">
    <property type="component" value="Unassembled WGS sequence"/>
</dbReference>
<dbReference type="AlphaFoldDB" id="A0A8J2QIC6"/>
<dbReference type="EMBL" id="CAKASE010000049">
    <property type="protein sequence ID" value="CAG9563629.1"/>
    <property type="molecule type" value="Genomic_DNA"/>
</dbReference>
<gene>
    <name evidence="2" type="ORF">DCHRY22_LOCUS4739</name>
</gene>
<protein>
    <submittedName>
        <fullName evidence="2">(African queen) hypothetical protein</fullName>
    </submittedName>
</protein>
<feature type="non-terminal residue" evidence="2">
    <location>
        <position position="1"/>
    </location>
</feature>
<feature type="compositionally biased region" description="Basic and acidic residues" evidence="1">
    <location>
        <begin position="96"/>
        <end position="108"/>
    </location>
</feature>